<accession>A0A813JV15</accession>
<feature type="compositionally biased region" description="Polar residues" evidence="2">
    <location>
        <begin position="464"/>
        <end position="480"/>
    </location>
</feature>
<protein>
    <submittedName>
        <fullName evidence="5">Uncharacterized protein</fullName>
    </submittedName>
</protein>
<feature type="compositionally biased region" description="Polar residues" evidence="2">
    <location>
        <begin position="737"/>
        <end position="747"/>
    </location>
</feature>
<evidence type="ECO:0000256" key="1">
    <source>
        <dbReference type="SAM" id="Coils"/>
    </source>
</evidence>
<dbReference type="EMBL" id="CAJNNV010027995">
    <property type="protein sequence ID" value="CAE8622559.1"/>
    <property type="molecule type" value="Genomic_DNA"/>
</dbReference>
<evidence type="ECO:0000256" key="2">
    <source>
        <dbReference type="SAM" id="MobiDB-lite"/>
    </source>
</evidence>
<feature type="compositionally biased region" description="Polar residues" evidence="2">
    <location>
        <begin position="278"/>
        <end position="295"/>
    </location>
</feature>
<dbReference type="EMBL" id="CAJNNW010026201">
    <property type="protein sequence ID" value="CAE8683547.1"/>
    <property type="molecule type" value="Genomic_DNA"/>
</dbReference>
<dbReference type="EMBL" id="CAJNNV010001216">
    <property type="protein sequence ID" value="CAE8584533.1"/>
    <property type="molecule type" value="Genomic_DNA"/>
</dbReference>
<name>A0A813JV15_POLGL</name>
<feature type="region of interest" description="Disordered" evidence="2">
    <location>
        <begin position="444"/>
        <end position="493"/>
    </location>
</feature>
<feature type="region of interest" description="Disordered" evidence="2">
    <location>
        <begin position="553"/>
        <end position="612"/>
    </location>
</feature>
<comment type="caution">
    <text evidence="5">The sequence shown here is derived from an EMBL/GenBank/DDBJ whole genome shotgun (WGS) entry which is preliminary data.</text>
</comment>
<evidence type="ECO:0000313" key="7">
    <source>
        <dbReference type="Proteomes" id="UP000654075"/>
    </source>
</evidence>
<feature type="region of interest" description="Disordered" evidence="2">
    <location>
        <begin position="825"/>
        <end position="847"/>
    </location>
</feature>
<keyword evidence="7" id="KW-1185">Reference proteome</keyword>
<sequence length="847" mass="90116">MEGVSDGIREMVQELASSLADQLIAEDAEASDQLLEDFSKQAVDELADWHLRLSEADSEKLRAERARNDLSRMRETYMKEVQGLRQQLFKKEKAQKNGEEFSADCISLFNPSEFVGADRETKQLLKEQAAGLQKQFEEQMGHLRERNSELHSKLQSKHMQVGLQDKFLHTKVAEVEGEAAARLAEAKELADFHMDAFRALEAEQTSSSMLAVEAFRALEAEQAGIPIIAVIAAEPALPEVADSSEVDLAFSDEDEGAGTALSSVGVLGTVDAVSKQSSPRIQIRTGSSRSIQHSGTMGGTAPQVSSLKAARGKTHVRRHSHASISSEHAESSALSTDSAMLVPMPVVTTECVSVQTELDSALLQQAAEMLQHRTENAWLGLLGKEAELDGEQLDRKDWEKLPRSKSWSQGDKHRQTVVRQVDTRVFKDSSLVAGKGAFDGIPKETFAVSSHDPPPLAYLGEGLSESQQPRAPTSARATGNQRRRSSFLSDSRSSSGLCRIKTASISVQVDPEMIDEEEYKQQEVARKAAIAAGLALGQIGGGTLFAMLSRHGVAGTGSRGPSRGASPSPGARLHSVVGSASSRGPSRGDTPSPGVSRLPHSRGSSPNPGGHLAAAAKAAAAVADSIAPDNFELSVQPPQLTRLLSGSFDGTPASSVSEHDSEDVYDPGRSETIKSIPTVMVSSSADSVSIYSPASPTVKGLPGRSEGSAAPRRLGSRIGDELMSQVRSVSSPRSQIKRGSSGSSIPPDTQHHGLVLPALHVVQVGDMSDAFAPTHVATRRLSAPSVTANPHPHKVVSRSPSGTHVHTHSLGITDDAAVTMRISSNAGSTSVAPRAKTTNSFSRYSSN</sequence>
<proteinExistence type="predicted"/>
<dbReference type="Proteomes" id="UP000626109">
    <property type="component" value="Unassembled WGS sequence"/>
</dbReference>
<dbReference type="OrthoDB" id="433968at2759"/>
<reference evidence="5" key="1">
    <citation type="submission" date="2021-02" db="EMBL/GenBank/DDBJ databases">
        <authorList>
            <person name="Dougan E. K."/>
            <person name="Rhodes N."/>
            <person name="Thang M."/>
            <person name="Chan C."/>
        </authorList>
    </citation>
    <scope>NUCLEOTIDE SEQUENCE</scope>
</reference>
<evidence type="ECO:0000313" key="4">
    <source>
        <dbReference type="EMBL" id="CAE8622559.1"/>
    </source>
</evidence>
<keyword evidence="1" id="KW-0175">Coiled coil</keyword>
<organism evidence="5 6">
    <name type="scientific">Polarella glacialis</name>
    <name type="common">Dinoflagellate</name>
    <dbReference type="NCBI Taxonomy" id="89957"/>
    <lineage>
        <taxon>Eukaryota</taxon>
        <taxon>Sar</taxon>
        <taxon>Alveolata</taxon>
        <taxon>Dinophyceae</taxon>
        <taxon>Suessiales</taxon>
        <taxon>Suessiaceae</taxon>
        <taxon>Polarella</taxon>
    </lineage>
</organism>
<evidence type="ECO:0000313" key="5">
    <source>
        <dbReference type="EMBL" id="CAE8683547.1"/>
    </source>
</evidence>
<feature type="region of interest" description="Disordered" evidence="2">
    <location>
        <begin position="784"/>
        <end position="806"/>
    </location>
</feature>
<dbReference type="Proteomes" id="UP000654075">
    <property type="component" value="Unassembled WGS sequence"/>
</dbReference>
<feature type="region of interest" description="Disordered" evidence="2">
    <location>
        <begin position="644"/>
        <end position="670"/>
    </location>
</feature>
<gene>
    <name evidence="3" type="ORF">PGLA1383_LOCUS3463</name>
    <name evidence="4" type="ORF">PGLA1383_LOCUS39995</name>
    <name evidence="5" type="ORF">PGLA2088_LOCUS23504</name>
</gene>
<evidence type="ECO:0000313" key="6">
    <source>
        <dbReference type="Proteomes" id="UP000626109"/>
    </source>
</evidence>
<feature type="region of interest" description="Disordered" evidence="2">
    <location>
        <begin position="278"/>
        <end position="304"/>
    </location>
</feature>
<evidence type="ECO:0000313" key="3">
    <source>
        <dbReference type="EMBL" id="CAE8584533.1"/>
    </source>
</evidence>
<feature type="compositionally biased region" description="Low complexity" evidence="2">
    <location>
        <begin position="559"/>
        <end position="572"/>
    </location>
</feature>
<feature type="compositionally biased region" description="Low complexity" evidence="2">
    <location>
        <begin position="724"/>
        <end position="734"/>
    </location>
</feature>
<dbReference type="AlphaFoldDB" id="A0A813JV15"/>
<feature type="coiled-coil region" evidence="1">
    <location>
        <begin position="53"/>
        <end position="87"/>
    </location>
</feature>
<feature type="region of interest" description="Disordered" evidence="2">
    <location>
        <begin position="692"/>
        <end position="751"/>
    </location>
</feature>